<dbReference type="InterPro" id="IPR036388">
    <property type="entry name" value="WH-like_DNA-bd_sf"/>
</dbReference>
<evidence type="ECO:0000256" key="8">
    <source>
        <dbReference type="ARBA" id="ARBA00023204"/>
    </source>
</evidence>
<protein>
    <recommendedName>
        <fullName evidence="4">Methylated-DNA--protein-cysteine methyltransferase</fullName>
        <ecNumber evidence="3">2.1.1.63</ecNumber>
    </recommendedName>
    <alternativeName>
        <fullName evidence="9">6-O-methylguanine-DNA methyltransferase</fullName>
    </alternativeName>
    <alternativeName>
        <fullName evidence="10">O-6-methylguanine-DNA-alkyltransferase</fullName>
    </alternativeName>
</protein>
<dbReference type="FunFam" id="1.10.10.10:FF:000214">
    <property type="entry name" value="Methylated-DNA--protein-cysteine methyltransferase"/>
    <property type="match status" value="1"/>
</dbReference>
<evidence type="ECO:0000313" key="14">
    <source>
        <dbReference type="Proteomes" id="UP001177670"/>
    </source>
</evidence>
<dbReference type="CDD" id="cd06445">
    <property type="entry name" value="ATase"/>
    <property type="match status" value="1"/>
</dbReference>
<keyword evidence="7" id="KW-0227">DNA damage</keyword>
<comment type="caution">
    <text evidence="13">The sequence shown here is derived from an EMBL/GenBank/DDBJ whole genome shotgun (WGS) entry which is preliminary data.</text>
</comment>
<dbReference type="EC" id="2.1.1.63" evidence="3"/>
<dbReference type="Gene3D" id="3.30.160.70">
    <property type="entry name" value="Methylated DNA-protein cysteine methyltransferase domain"/>
    <property type="match status" value="1"/>
</dbReference>
<dbReference type="InterPro" id="IPR014048">
    <property type="entry name" value="MethylDNA_cys_MeTrfase_DNA-bd"/>
</dbReference>
<reference evidence="13" key="1">
    <citation type="submission" date="2021-10" db="EMBL/GenBank/DDBJ databases">
        <title>Melipona bicolor Genome sequencing and assembly.</title>
        <authorList>
            <person name="Araujo N.S."/>
            <person name="Arias M.C."/>
        </authorList>
    </citation>
    <scope>NUCLEOTIDE SEQUENCE</scope>
    <source>
        <strain evidence="13">USP_2M_L1-L4_2017</strain>
        <tissue evidence="13">Whole body</tissue>
    </source>
</reference>
<keyword evidence="5" id="KW-0489">Methyltransferase</keyword>
<evidence type="ECO:0000256" key="10">
    <source>
        <dbReference type="ARBA" id="ARBA00031621"/>
    </source>
</evidence>
<dbReference type="GO" id="GO:0003908">
    <property type="term" value="F:methylated-DNA-[protein]-cysteine S-methyltransferase activity"/>
    <property type="evidence" value="ECO:0007669"/>
    <property type="project" value="UniProtKB-EC"/>
</dbReference>
<evidence type="ECO:0000256" key="4">
    <source>
        <dbReference type="ARBA" id="ARBA00015377"/>
    </source>
</evidence>
<comment type="catalytic activity">
    <reaction evidence="11">
        <text>a 6-O-methyl-2'-deoxyguanosine in DNA + L-cysteinyl-[protein] = S-methyl-L-cysteinyl-[protein] + a 2'-deoxyguanosine in DNA</text>
        <dbReference type="Rhea" id="RHEA:24000"/>
        <dbReference type="Rhea" id="RHEA-COMP:10131"/>
        <dbReference type="Rhea" id="RHEA-COMP:10132"/>
        <dbReference type="Rhea" id="RHEA-COMP:11367"/>
        <dbReference type="Rhea" id="RHEA-COMP:11368"/>
        <dbReference type="ChEBI" id="CHEBI:29950"/>
        <dbReference type="ChEBI" id="CHEBI:82612"/>
        <dbReference type="ChEBI" id="CHEBI:85445"/>
        <dbReference type="ChEBI" id="CHEBI:85448"/>
        <dbReference type="EC" id="2.1.1.63"/>
    </reaction>
</comment>
<dbReference type="AlphaFoldDB" id="A0AA40G4S4"/>
<dbReference type="Pfam" id="PF01035">
    <property type="entry name" value="DNA_binding_1"/>
    <property type="match status" value="1"/>
</dbReference>
<evidence type="ECO:0000256" key="3">
    <source>
        <dbReference type="ARBA" id="ARBA00011918"/>
    </source>
</evidence>
<organism evidence="13 14">
    <name type="scientific">Melipona bicolor</name>
    <dbReference type="NCBI Taxonomy" id="60889"/>
    <lineage>
        <taxon>Eukaryota</taxon>
        <taxon>Metazoa</taxon>
        <taxon>Ecdysozoa</taxon>
        <taxon>Arthropoda</taxon>
        <taxon>Hexapoda</taxon>
        <taxon>Insecta</taxon>
        <taxon>Pterygota</taxon>
        <taxon>Neoptera</taxon>
        <taxon>Endopterygota</taxon>
        <taxon>Hymenoptera</taxon>
        <taxon>Apocrita</taxon>
        <taxon>Aculeata</taxon>
        <taxon>Apoidea</taxon>
        <taxon>Anthophila</taxon>
        <taxon>Apidae</taxon>
        <taxon>Melipona</taxon>
    </lineage>
</organism>
<dbReference type="GO" id="GO:0006281">
    <property type="term" value="P:DNA repair"/>
    <property type="evidence" value="ECO:0007669"/>
    <property type="project" value="UniProtKB-KW"/>
</dbReference>
<comment type="catalytic activity">
    <reaction evidence="1">
        <text>a 4-O-methyl-thymidine in DNA + L-cysteinyl-[protein] = a thymidine in DNA + S-methyl-L-cysteinyl-[protein]</text>
        <dbReference type="Rhea" id="RHEA:53428"/>
        <dbReference type="Rhea" id="RHEA-COMP:10131"/>
        <dbReference type="Rhea" id="RHEA-COMP:10132"/>
        <dbReference type="Rhea" id="RHEA-COMP:13555"/>
        <dbReference type="Rhea" id="RHEA-COMP:13556"/>
        <dbReference type="ChEBI" id="CHEBI:29950"/>
        <dbReference type="ChEBI" id="CHEBI:82612"/>
        <dbReference type="ChEBI" id="CHEBI:137386"/>
        <dbReference type="ChEBI" id="CHEBI:137387"/>
        <dbReference type="EC" id="2.1.1.63"/>
    </reaction>
</comment>
<keyword evidence="6" id="KW-0808">Transferase</keyword>
<dbReference type="GO" id="GO:0032259">
    <property type="term" value="P:methylation"/>
    <property type="evidence" value="ECO:0007669"/>
    <property type="project" value="UniProtKB-KW"/>
</dbReference>
<dbReference type="InterPro" id="IPR036217">
    <property type="entry name" value="MethylDNA_cys_MeTrfase_DNAb"/>
</dbReference>
<dbReference type="EMBL" id="JAHYIQ010000007">
    <property type="protein sequence ID" value="KAK1130694.1"/>
    <property type="molecule type" value="Genomic_DNA"/>
</dbReference>
<proteinExistence type="inferred from homology"/>
<evidence type="ECO:0000313" key="13">
    <source>
        <dbReference type="EMBL" id="KAK1130694.1"/>
    </source>
</evidence>
<dbReference type="InterPro" id="IPR036631">
    <property type="entry name" value="MGMT_N_sf"/>
</dbReference>
<dbReference type="PANTHER" id="PTHR10815">
    <property type="entry name" value="METHYLATED-DNA--PROTEIN-CYSTEINE METHYLTRANSFERASE"/>
    <property type="match status" value="1"/>
</dbReference>
<evidence type="ECO:0000256" key="9">
    <source>
        <dbReference type="ARBA" id="ARBA00030795"/>
    </source>
</evidence>
<gene>
    <name evidence="13" type="ORF">K0M31_018808</name>
</gene>
<name>A0AA40G4S4_9HYME</name>
<dbReference type="PROSITE" id="PS00374">
    <property type="entry name" value="MGMT"/>
    <property type="match status" value="1"/>
</dbReference>
<dbReference type="NCBIfam" id="TIGR00589">
    <property type="entry name" value="ogt"/>
    <property type="match status" value="1"/>
</dbReference>
<comment type="similarity">
    <text evidence="2">Belongs to the MGMT family.</text>
</comment>
<dbReference type="SUPFAM" id="SSF53155">
    <property type="entry name" value="Methylated DNA-protein cysteine methyltransferase domain"/>
    <property type="match status" value="1"/>
</dbReference>
<feature type="domain" description="Methylated-DNA-[protein]-cysteine S-methyltransferase DNA binding" evidence="12">
    <location>
        <begin position="124"/>
        <end position="202"/>
    </location>
</feature>
<evidence type="ECO:0000256" key="6">
    <source>
        <dbReference type="ARBA" id="ARBA00022679"/>
    </source>
</evidence>
<dbReference type="InterPro" id="IPR001497">
    <property type="entry name" value="MethylDNA_cys_MeTrfase_AS"/>
</dbReference>
<evidence type="ECO:0000256" key="1">
    <source>
        <dbReference type="ARBA" id="ARBA00001286"/>
    </source>
</evidence>
<sequence>MCQLHSRIRVIFSIYRFHLVRMVRFQNMTPQEYKEKYENFKINYGIYPTPFGDCLIGITSTDKAIVHLTFAHKNETALTELKNNWPLSKIVEDTSNETNEILEKAFSKYASVDDSILILLKGTEFQIKVWKALMLIPCGTTVTYEEVARNINKPKAVRAVGNALMRNNIVYLVPCHRVVGKSGSNKYKWGIKCKENFLLHERECANI</sequence>
<accession>A0AA40G4S4</accession>
<keyword evidence="14" id="KW-1185">Reference proteome</keyword>
<dbReference type="SUPFAM" id="SSF46767">
    <property type="entry name" value="Methylated DNA-protein cysteine methyltransferase, C-terminal domain"/>
    <property type="match status" value="1"/>
</dbReference>
<evidence type="ECO:0000256" key="5">
    <source>
        <dbReference type="ARBA" id="ARBA00022603"/>
    </source>
</evidence>
<evidence type="ECO:0000259" key="12">
    <source>
        <dbReference type="Pfam" id="PF01035"/>
    </source>
</evidence>
<keyword evidence="8" id="KW-0234">DNA repair</keyword>
<dbReference type="Proteomes" id="UP001177670">
    <property type="component" value="Unassembled WGS sequence"/>
</dbReference>
<dbReference type="PANTHER" id="PTHR10815:SF13">
    <property type="entry name" value="METHYLATED-DNA--PROTEIN-CYSTEINE METHYLTRANSFERASE"/>
    <property type="match status" value="1"/>
</dbReference>
<evidence type="ECO:0000256" key="11">
    <source>
        <dbReference type="ARBA" id="ARBA00049348"/>
    </source>
</evidence>
<dbReference type="Gene3D" id="1.10.10.10">
    <property type="entry name" value="Winged helix-like DNA-binding domain superfamily/Winged helix DNA-binding domain"/>
    <property type="match status" value="1"/>
</dbReference>
<evidence type="ECO:0000256" key="2">
    <source>
        <dbReference type="ARBA" id="ARBA00008711"/>
    </source>
</evidence>
<evidence type="ECO:0000256" key="7">
    <source>
        <dbReference type="ARBA" id="ARBA00022763"/>
    </source>
</evidence>